<feature type="compositionally biased region" description="Low complexity" evidence="1">
    <location>
        <begin position="1245"/>
        <end position="1254"/>
    </location>
</feature>
<feature type="compositionally biased region" description="Polar residues" evidence="1">
    <location>
        <begin position="674"/>
        <end position="685"/>
    </location>
</feature>
<feature type="compositionally biased region" description="Basic and acidic residues" evidence="1">
    <location>
        <begin position="1114"/>
        <end position="1129"/>
    </location>
</feature>
<keyword evidence="3" id="KW-1185">Reference proteome</keyword>
<evidence type="ECO:0000313" key="3">
    <source>
        <dbReference type="Proteomes" id="UP000594638"/>
    </source>
</evidence>
<feature type="compositionally biased region" description="Low complexity" evidence="1">
    <location>
        <begin position="630"/>
        <end position="647"/>
    </location>
</feature>
<gene>
    <name evidence="2" type="ORF">OLEA9_A105445</name>
</gene>
<dbReference type="PANTHER" id="PTHR35767">
    <property type="entry name" value="HAPLESS PROTEIN"/>
    <property type="match status" value="1"/>
</dbReference>
<dbReference type="Gramene" id="OE9A105445T1">
    <property type="protein sequence ID" value="OE9A105445C1"/>
    <property type="gene ID" value="OE9A105445"/>
</dbReference>
<accession>A0A8S0TTX7</accession>
<evidence type="ECO:0000256" key="1">
    <source>
        <dbReference type="SAM" id="MobiDB-lite"/>
    </source>
</evidence>
<dbReference type="Proteomes" id="UP000594638">
    <property type="component" value="Unassembled WGS sequence"/>
</dbReference>
<dbReference type="OrthoDB" id="1929441at2759"/>
<comment type="caution">
    <text evidence="2">The sequence shown here is derived from an EMBL/GenBank/DDBJ whole genome shotgun (WGS) entry which is preliminary data.</text>
</comment>
<feature type="region of interest" description="Disordered" evidence="1">
    <location>
        <begin position="1244"/>
        <end position="1266"/>
    </location>
</feature>
<protein>
    <submittedName>
        <fullName evidence="2">Uncharacterized protein</fullName>
    </submittedName>
</protein>
<feature type="region of interest" description="Disordered" evidence="1">
    <location>
        <begin position="137"/>
        <end position="170"/>
    </location>
</feature>
<feature type="compositionally biased region" description="Basic residues" evidence="1">
    <location>
        <begin position="574"/>
        <end position="589"/>
    </location>
</feature>
<feature type="region of interest" description="Disordered" evidence="1">
    <location>
        <begin position="1404"/>
        <end position="1447"/>
    </location>
</feature>
<feature type="region of interest" description="Disordered" evidence="1">
    <location>
        <begin position="664"/>
        <end position="698"/>
    </location>
</feature>
<feature type="region of interest" description="Disordered" evidence="1">
    <location>
        <begin position="524"/>
        <end position="651"/>
    </location>
</feature>
<proteinExistence type="predicted"/>
<feature type="compositionally biased region" description="Polar residues" evidence="1">
    <location>
        <begin position="524"/>
        <end position="533"/>
    </location>
</feature>
<dbReference type="Gramene" id="OE9A105445T4">
    <property type="protein sequence ID" value="OE9A105445C4"/>
    <property type="gene ID" value="OE9A105445"/>
</dbReference>
<dbReference type="Gramene" id="OE9A105445T2">
    <property type="protein sequence ID" value="OE9A105445C2"/>
    <property type="gene ID" value="OE9A105445"/>
</dbReference>
<sequence length="1458" mass="160732">MLSIENPPPDPQCPCEISQLKSSNSHERASDNKQQLEVDLSKFSIRDYVLNARSKDIKKNWPFSQKKLQLCLKHGVTNLLPPFESLDYVRNSSIEKCSVGSITNDRESISNSDGKPSCSSDHPVSVSCTNIGHGHKPSVNCGDINPSESQEDKEFPSTIASHSYSEREKIPTVQSPCLEAEIEKFPRSLTEKPVSVVPSSNKSESTIKETVKKCRLIVKLSNVADPRLQEDTGANTSVVSETMASKVCPVCKTFSSSSNTTLNAHIDQCLSGESAIKCTENPMVIKHRIKPRKTRLMVDVYATAKHFTLEDLDRRNGTNWASNLGLSAPNMEMSVEEKKERATPADVEDINEEAAVYIDSSGTKLRILSKFNDLQSNSNAKDDCRPRKFEKRDKESKFLLSKKRDLIRKHKLMKCAPNGQNSCFLSHDHCHEIDDSEQRNIPPEESSEKEECLTQPLKACDQMKLNNFGIKRQWVGSKRTGLLKKINLEGENQHSDEFVTKDLQVKSHLSSLADPFLKRTSSLSSAVLSDQNPQSPPESSRRQENLSPFSHVGCKDPSPRKRAGFSFSDSQSCHNKKKKHLMLSKCSKKQLREDGPSVLNRITDPPNCTKTHIPSRSSKRMEMLSPTKNSHSPFFSSRSSQHHAYSSGGKKFSSLRNISVDHSFSSRGKKLPSLSKNVSTVSQASIPDRSKKKLSRKCLDRKKPQVHYMSGSDEEALASQSTIVKRHHLVEDPSENSAQLETTDKLFVDKTRVLKMRKKRGAFMICREKETKALKSSLHSPESDSCQAGKKIDSFASDSVPSFISDDMESSGKEFENLDDIVCESIPDMTDEGTFMVFSKSLDSAFPVLAGTSDVRGLSQQYLEANEEPFPDKVVLGGEEMFGRDEVGKLIITHNVHTVPELDTNKESGNYFVDVDPIPIPGPPGSFLPSPGRMGSEDLHGNSSLTTCRVHSSEDDHELIDMDSSDSPVSALSAMSNSIAARSYSVSLEKLSLEPDHGVQPETRSCFSRASIDPVVESSSLFEQAMCAGEGKLNLDQSKTDLMFAESSPFRFKNNQPCCCSRKEGALTGAALNNQESQLLQRRTMSSLALPAMEKQMDYFSMRKFESFSSRSEIVSRSKSSSEPEEHVTKSPMGQRPMQFSINSEVKSPSRDDNESATPISTPVLRLMGKNLMIVNKDKDTSAETKPASSSIMNDHAQPLSWVDCSVTLGKIPNEDRSLHHTVSQVPVTSDHLQKSSTQTLRFDVSSSNGSVNHSNHKTQLLSPRPSMPILSNKNYGWSFPSSVGCHEYTGRCNLTPEQLGSRIRVDSTPITNDIEKARASSATHLGSADPCGRSRTGIIVIDDPPGSKSGSVIKATCDEGNMKVGGSIVGISASMRDSSHPNPLYHRLPRGYSLCSGSPIVQDESFHVPPSTGMNASPDKWNGTPGDSSVLHSNSTTASSNSKDHLRSMLYSSSHLS</sequence>
<organism evidence="2 3">
    <name type="scientific">Olea europaea subsp. europaea</name>
    <dbReference type="NCBI Taxonomy" id="158383"/>
    <lineage>
        <taxon>Eukaryota</taxon>
        <taxon>Viridiplantae</taxon>
        <taxon>Streptophyta</taxon>
        <taxon>Embryophyta</taxon>
        <taxon>Tracheophyta</taxon>
        <taxon>Spermatophyta</taxon>
        <taxon>Magnoliopsida</taxon>
        <taxon>eudicotyledons</taxon>
        <taxon>Gunneridae</taxon>
        <taxon>Pentapetalae</taxon>
        <taxon>asterids</taxon>
        <taxon>lamiids</taxon>
        <taxon>Lamiales</taxon>
        <taxon>Oleaceae</taxon>
        <taxon>Oleeae</taxon>
        <taxon>Olea</taxon>
    </lineage>
</organism>
<feature type="region of interest" description="Disordered" evidence="1">
    <location>
        <begin position="1"/>
        <end position="33"/>
    </location>
</feature>
<dbReference type="Gene3D" id="3.30.160.60">
    <property type="entry name" value="Classic Zinc Finger"/>
    <property type="match status" value="1"/>
</dbReference>
<feature type="compositionally biased region" description="Basic and acidic residues" evidence="1">
    <location>
        <begin position="24"/>
        <end position="33"/>
    </location>
</feature>
<feature type="compositionally biased region" description="Polar residues" evidence="1">
    <location>
        <begin position="606"/>
        <end position="616"/>
    </location>
</feature>
<reference evidence="2 3" key="1">
    <citation type="submission" date="2019-12" db="EMBL/GenBank/DDBJ databases">
        <authorList>
            <person name="Alioto T."/>
            <person name="Alioto T."/>
            <person name="Gomez Garrido J."/>
        </authorList>
    </citation>
    <scope>NUCLEOTIDE SEQUENCE [LARGE SCALE GENOMIC DNA]</scope>
</reference>
<dbReference type="EMBL" id="CACTIH010007275">
    <property type="protein sequence ID" value="CAA3007433.1"/>
    <property type="molecule type" value="Genomic_DNA"/>
</dbReference>
<feature type="region of interest" description="Disordered" evidence="1">
    <location>
        <begin position="1112"/>
        <end position="1139"/>
    </location>
</feature>
<feature type="compositionally biased region" description="Pro residues" evidence="1">
    <location>
        <begin position="1"/>
        <end position="12"/>
    </location>
</feature>
<dbReference type="PANTHER" id="PTHR35767:SF1">
    <property type="entry name" value="HAPLESS PROTEIN"/>
    <property type="match status" value="1"/>
</dbReference>
<feature type="compositionally biased region" description="Polar residues" evidence="1">
    <location>
        <begin position="1426"/>
        <end position="1442"/>
    </location>
</feature>
<evidence type="ECO:0000313" key="2">
    <source>
        <dbReference type="EMBL" id="CAA3007433.1"/>
    </source>
</evidence>
<name>A0A8S0TTX7_OLEEU</name>